<feature type="compositionally biased region" description="Basic residues" evidence="1">
    <location>
        <begin position="68"/>
        <end position="81"/>
    </location>
</feature>
<protein>
    <submittedName>
        <fullName evidence="2">Uncharacterized protein</fullName>
    </submittedName>
</protein>
<gene>
    <name evidence="2" type="ORF">PSTG_10416</name>
</gene>
<organism evidence="2 3">
    <name type="scientific">Puccinia striiformis f. sp. tritici PST-78</name>
    <dbReference type="NCBI Taxonomy" id="1165861"/>
    <lineage>
        <taxon>Eukaryota</taxon>
        <taxon>Fungi</taxon>
        <taxon>Dikarya</taxon>
        <taxon>Basidiomycota</taxon>
        <taxon>Pucciniomycotina</taxon>
        <taxon>Pucciniomycetes</taxon>
        <taxon>Pucciniales</taxon>
        <taxon>Pucciniaceae</taxon>
        <taxon>Puccinia</taxon>
    </lineage>
</organism>
<comment type="caution">
    <text evidence="2">The sequence shown here is derived from an EMBL/GenBank/DDBJ whole genome shotgun (WGS) entry which is preliminary data.</text>
</comment>
<sequence length="137" mass="15501">MSRAGVQVPRIRTPKTKRNQTRAIGILDSYWPSTLPSSDMSKKKNQDRTNQNSSSATAAKPTTPSKSQAKKIRRKIRRQHARSIAAQALEEETFDMKPDDDEWLAVHWSSNGAHIHNEGRIPTPEAWFQSHQNSIEG</sequence>
<proteinExistence type="predicted"/>
<reference evidence="3" key="1">
    <citation type="submission" date="2014-03" db="EMBL/GenBank/DDBJ databases">
        <title>The Genome Sequence of Puccinia striiformis f. sp. tritici PST-78.</title>
        <authorList>
            <consortium name="The Broad Institute Genome Sequencing Platform"/>
            <person name="Cuomo C."/>
            <person name="Hulbert S."/>
            <person name="Chen X."/>
            <person name="Walker B."/>
            <person name="Young S.K."/>
            <person name="Zeng Q."/>
            <person name="Gargeya S."/>
            <person name="Fitzgerald M."/>
            <person name="Haas B."/>
            <person name="Abouelleil A."/>
            <person name="Alvarado L."/>
            <person name="Arachchi H.M."/>
            <person name="Berlin A.M."/>
            <person name="Chapman S.B."/>
            <person name="Goldberg J."/>
            <person name="Griggs A."/>
            <person name="Gujja S."/>
            <person name="Hansen M."/>
            <person name="Howarth C."/>
            <person name="Imamovic A."/>
            <person name="Larimer J."/>
            <person name="McCowan C."/>
            <person name="Montmayeur A."/>
            <person name="Murphy C."/>
            <person name="Neiman D."/>
            <person name="Pearson M."/>
            <person name="Priest M."/>
            <person name="Roberts A."/>
            <person name="Saif S."/>
            <person name="Shea T."/>
            <person name="Sisk P."/>
            <person name="Sykes S."/>
            <person name="Wortman J."/>
            <person name="Nusbaum C."/>
            <person name="Birren B."/>
        </authorList>
    </citation>
    <scope>NUCLEOTIDE SEQUENCE [LARGE SCALE GENOMIC DNA]</scope>
    <source>
        <strain evidence="3">race PST-78</strain>
    </source>
</reference>
<evidence type="ECO:0000313" key="3">
    <source>
        <dbReference type="Proteomes" id="UP000054564"/>
    </source>
</evidence>
<evidence type="ECO:0000256" key="1">
    <source>
        <dbReference type="SAM" id="MobiDB-lite"/>
    </source>
</evidence>
<name>A0A0L0VAK4_9BASI</name>
<dbReference type="EMBL" id="AJIL01000084">
    <property type="protein sequence ID" value="KNE96297.1"/>
    <property type="molecule type" value="Genomic_DNA"/>
</dbReference>
<dbReference type="AlphaFoldDB" id="A0A0L0VAK4"/>
<accession>A0A0L0VAK4</accession>
<keyword evidence="3" id="KW-1185">Reference proteome</keyword>
<evidence type="ECO:0000313" key="2">
    <source>
        <dbReference type="EMBL" id="KNE96297.1"/>
    </source>
</evidence>
<feature type="compositionally biased region" description="Polar residues" evidence="1">
    <location>
        <begin position="48"/>
        <end position="64"/>
    </location>
</feature>
<dbReference type="Proteomes" id="UP000054564">
    <property type="component" value="Unassembled WGS sequence"/>
</dbReference>
<feature type="region of interest" description="Disordered" evidence="1">
    <location>
        <begin position="1"/>
        <end position="81"/>
    </location>
</feature>